<gene>
    <name evidence="1" type="ORF">BDN72DRAFT_891914</name>
</gene>
<reference evidence="1 2" key="1">
    <citation type="journal article" date="2019" name="Nat. Ecol. Evol.">
        <title>Megaphylogeny resolves global patterns of mushroom evolution.</title>
        <authorList>
            <person name="Varga T."/>
            <person name="Krizsan K."/>
            <person name="Foldi C."/>
            <person name="Dima B."/>
            <person name="Sanchez-Garcia M."/>
            <person name="Sanchez-Ramirez S."/>
            <person name="Szollosi G.J."/>
            <person name="Szarkandi J.G."/>
            <person name="Papp V."/>
            <person name="Albert L."/>
            <person name="Andreopoulos W."/>
            <person name="Angelini C."/>
            <person name="Antonin V."/>
            <person name="Barry K.W."/>
            <person name="Bougher N.L."/>
            <person name="Buchanan P."/>
            <person name="Buyck B."/>
            <person name="Bense V."/>
            <person name="Catcheside P."/>
            <person name="Chovatia M."/>
            <person name="Cooper J."/>
            <person name="Damon W."/>
            <person name="Desjardin D."/>
            <person name="Finy P."/>
            <person name="Geml J."/>
            <person name="Haridas S."/>
            <person name="Hughes K."/>
            <person name="Justo A."/>
            <person name="Karasinski D."/>
            <person name="Kautmanova I."/>
            <person name="Kiss B."/>
            <person name="Kocsube S."/>
            <person name="Kotiranta H."/>
            <person name="LaButti K.M."/>
            <person name="Lechner B.E."/>
            <person name="Liimatainen K."/>
            <person name="Lipzen A."/>
            <person name="Lukacs Z."/>
            <person name="Mihaltcheva S."/>
            <person name="Morgado L.N."/>
            <person name="Niskanen T."/>
            <person name="Noordeloos M.E."/>
            <person name="Ohm R.A."/>
            <person name="Ortiz-Santana B."/>
            <person name="Ovrebo C."/>
            <person name="Racz N."/>
            <person name="Riley R."/>
            <person name="Savchenko A."/>
            <person name="Shiryaev A."/>
            <person name="Soop K."/>
            <person name="Spirin V."/>
            <person name="Szebenyi C."/>
            <person name="Tomsovsky M."/>
            <person name="Tulloss R.E."/>
            <person name="Uehling J."/>
            <person name="Grigoriev I.V."/>
            <person name="Vagvolgyi C."/>
            <person name="Papp T."/>
            <person name="Martin F.M."/>
            <person name="Miettinen O."/>
            <person name="Hibbett D.S."/>
            <person name="Nagy L.G."/>
        </authorList>
    </citation>
    <scope>NUCLEOTIDE SEQUENCE [LARGE SCALE GENOMIC DNA]</scope>
    <source>
        <strain evidence="1 2">NL-1719</strain>
    </source>
</reference>
<evidence type="ECO:0000313" key="2">
    <source>
        <dbReference type="Proteomes" id="UP000308600"/>
    </source>
</evidence>
<dbReference type="Proteomes" id="UP000308600">
    <property type="component" value="Unassembled WGS sequence"/>
</dbReference>
<keyword evidence="2" id="KW-1185">Reference proteome</keyword>
<protein>
    <submittedName>
        <fullName evidence="1">Uncharacterized protein</fullName>
    </submittedName>
</protein>
<organism evidence="1 2">
    <name type="scientific">Pluteus cervinus</name>
    <dbReference type="NCBI Taxonomy" id="181527"/>
    <lineage>
        <taxon>Eukaryota</taxon>
        <taxon>Fungi</taxon>
        <taxon>Dikarya</taxon>
        <taxon>Basidiomycota</taxon>
        <taxon>Agaricomycotina</taxon>
        <taxon>Agaricomycetes</taxon>
        <taxon>Agaricomycetidae</taxon>
        <taxon>Agaricales</taxon>
        <taxon>Pluteineae</taxon>
        <taxon>Pluteaceae</taxon>
        <taxon>Pluteus</taxon>
    </lineage>
</organism>
<dbReference type="EMBL" id="ML208261">
    <property type="protein sequence ID" value="TFK76060.1"/>
    <property type="molecule type" value="Genomic_DNA"/>
</dbReference>
<proteinExistence type="predicted"/>
<evidence type="ECO:0000313" key="1">
    <source>
        <dbReference type="EMBL" id="TFK76060.1"/>
    </source>
</evidence>
<name>A0ACD3BD12_9AGAR</name>
<sequence length="168" mass="18438">MPQEPAPSSPTQEDSQDPGIGLRGVVPSRWTPNAEPFVEDSQAEEDVLAPPSPTPAQRRLSPIAPTSVLNSWHRASSASTFSLGPDHIAEYERRIAHLEGEVHALRQVLSFPSSGHITTYALARRSLLDVTERLLQAHTYPLPAAMQTRSGPRTNGRHAAYMPSERFN</sequence>
<accession>A0ACD3BD12</accession>